<dbReference type="SUPFAM" id="SSF51971">
    <property type="entry name" value="Nucleotide-binding domain"/>
    <property type="match status" value="1"/>
</dbReference>
<evidence type="ECO:0000259" key="2">
    <source>
        <dbReference type="Pfam" id="PF14691"/>
    </source>
</evidence>
<dbReference type="InterPro" id="IPR023753">
    <property type="entry name" value="FAD/NAD-binding_dom"/>
</dbReference>
<dbReference type="InterPro" id="IPR028261">
    <property type="entry name" value="DPD_II"/>
</dbReference>
<protein>
    <submittedName>
        <fullName evidence="3">Dihydropyrimidine dehydrogenase subunit A</fullName>
    </submittedName>
</protein>
<dbReference type="EMBL" id="BMJJ01000008">
    <property type="protein sequence ID" value="GGD27217.1"/>
    <property type="molecule type" value="Genomic_DNA"/>
</dbReference>
<organism evidence="3 4">
    <name type="scientific">Aureimonas glaciei</name>
    <dbReference type="NCBI Taxonomy" id="1776957"/>
    <lineage>
        <taxon>Bacteria</taxon>
        <taxon>Pseudomonadati</taxon>
        <taxon>Pseudomonadota</taxon>
        <taxon>Alphaproteobacteria</taxon>
        <taxon>Hyphomicrobiales</taxon>
        <taxon>Aurantimonadaceae</taxon>
        <taxon>Aureimonas</taxon>
    </lineage>
</organism>
<dbReference type="RefSeq" id="WP_188852665.1">
    <property type="nucleotide sequence ID" value="NZ_BMJJ01000008.1"/>
</dbReference>
<comment type="caution">
    <text evidence="3">The sequence shown here is derived from an EMBL/GenBank/DDBJ whole genome shotgun (WGS) entry which is preliminary data.</text>
</comment>
<dbReference type="AlphaFoldDB" id="A0A916Y1M7"/>
<reference evidence="3" key="2">
    <citation type="submission" date="2020-09" db="EMBL/GenBank/DDBJ databases">
        <authorList>
            <person name="Sun Q."/>
            <person name="Zhou Y."/>
        </authorList>
    </citation>
    <scope>NUCLEOTIDE SEQUENCE</scope>
    <source>
        <strain evidence="3">CGMCC 1.15493</strain>
    </source>
</reference>
<dbReference type="GO" id="GO:0016491">
    <property type="term" value="F:oxidoreductase activity"/>
    <property type="evidence" value="ECO:0007669"/>
    <property type="project" value="InterPro"/>
</dbReference>
<evidence type="ECO:0000313" key="4">
    <source>
        <dbReference type="Proteomes" id="UP000613160"/>
    </source>
</evidence>
<dbReference type="InterPro" id="IPR036188">
    <property type="entry name" value="FAD/NAD-bd_sf"/>
</dbReference>
<dbReference type="SUPFAM" id="SSF46548">
    <property type="entry name" value="alpha-helical ferredoxin"/>
    <property type="match status" value="1"/>
</dbReference>
<dbReference type="PRINTS" id="PR00368">
    <property type="entry name" value="FADPNR"/>
</dbReference>
<dbReference type="Gene3D" id="1.10.1060.10">
    <property type="entry name" value="Alpha-helical ferredoxin"/>
    <property type="match status" value="1"/>
</dbReference>
<dbReference type="InterPro" id="IPR009051">
    <property type="entry name" value="Helical_ferredxn"/>
</dbReference>
<reference evidence="3" key="1">
    <citation type="journal article" date="2014" name="Int. J. Syst. Evol. Microbiol.">
        <title>Complete genome sequence of Corynebacterium casei LMG S-19264T (=DSM 44701T), isolated from a smear-ripened cheese.</title>
        <authorList>
            <consortium name="US DOE Joint Genome Institute (JGI-PGF)"/>
            <person name="Walter F."/>
            <person name="Albersmeier A."/>
            <person name="Kalinowski J."/>
            <person name="Ruckert C."/>
        </authorList>
    </citation>
    <scope>NUCLEOTIDE SEQUENCE</scope>
    <source>
        <strain evidence="3">CGMCC 1.15493</strain>
    </source>
</reference>
<evidence type="ECO:0000259" key="1">
    <source>
        <dbReference type="Pfam" id="PF07992"/>
    </source>
</evidence>
<sequence length="476" mass="49531">MNEASLPRPDISAHRLDDETLARHFADLHPPLDRHEAAVEADRCYFCYDAPCMTACPTSIDVPLFIREIQAGNPLGAAKTILDANILGGMCARVCPTETLCEEVCVRQVAEGKPVKIGMLQRYATDHLMARGDHPFTRAAVTGKRVAVVGAGPAGLSCAHRLAMLGHDVTIYDARPKAGGLNEYGIATYKAVDDFAQAEVAFLLGIGGIAIETGKALGRDFSLADLSQEFDAVFLALGLAGVNALGIAEEDVSGMQDAVDWIAGLRQADDLAGLPIGRHVLVIGGGMTAIDAAVQAKGLGAETVTVAYRRDQAAMNASAFEQELAQTRGVSIRCNIRPVRIATTGGSVQGVEFERTTTLGDTLVGTGETLVIAADQVFKAVGQLFVADPVGETGASVALEKGRIKVDADGRTSLAGVWAGGDCVTGGEDLTVVAVAHGKRAALDIDAALRQKPGLAASLGRALSSAVARLTPAEPS</sequence>
<dbReference type="Pfam" id="PF07992">
    <property type="entry name" value="Pyr_redox_2"/>
    <property type="match status" value="1"/>
</dbReference>
<feature type="domain" description="Dihydroprymidine dehydrogenase" evidence="2">
    <location>
        <begin position="23"/>
        <end position="131"/>
    </location>
</feature>
<dbReference type="PANTHER" id="PTHR42783">
    <property type="entry name" value="GLUTAMATE SYNTHASE [NADPH] SMALL CHAIN"/>
    <property type="match status" value="1"/>
</dbReference>
<dbReference type="Proteomes" id="UP000613160">
    <property type="component" value="Unassembled WGS sequence"/>
</dbReference>
<keyword evidence="4" id="KW-1185">Reference proteome</keyword>
<feature type="domain" description="FAD/NAD(P)-binding" evidence="1">
    <location>
        <begin position="145"/>
        <end position="438"/>
    </location>
</feature>
<accession>A0A916Y1M7</accession>
<dbReference type="PRINTS" id="PR00469">
    <property type="entry name" value="PNDRDTASEII"/>
</dbReference>
<dbReference type="Gene3D" id="3.50.50.60">
    <property type="entry name" value="FAD/NAD(P)-binding domain"/>
    <property type="match status" value="2"/>
</dbReference>
<dbReference type="PANTHER" id="PTHR42783:SF3">
    <property type="entry name" value="GLUTAMATE SYNTHASE [NADPH] SMALL CHAIN-RELATED"/>
    <property type="match status" value="1"/>
</dbReference>
<gene>
    <name evidence="3" type="ORF">GCM10011335_32870</name>
</gene>
<proteinExistence type="predicted"/>
<dbReference type="GO" id="GO:0051536">
    <property type="term" value="F:iron-sulfur cluster binding"/>
    <property type="evidence" value="ECO:0007669"/>
    <property type="project" value="InterPro"/>
</dbReference>
<name>A0A916Y1M7_9HYPH</name>
<dbReference type="Pfam" id="PF14691">
    <property type="entry name" value="Fer4_20"/>
    <property type="match status" value="1"/>
</dbReference>
<evidence type="ECO:0000313" key="3">
    <source>
        <dbReference type="EMBL" id="GGD27217.1"/>
    </source>
</evidence>